<dbReference type="RefSeq" id="WP_114076392.1">
    <property type="nucleotide sequence ID" value="NZ_CP030918.1"/>
</dbReference>
<proteinExistence type="predicted"/>
<gene>
    <name evidence="2" type="ORF">DRW48_10545</name>
</gene>
<dbReference type="AlphaFoldDB" id="A0A344PL18"/>
<reference evidence="3" key="1">
    <citation type="submission" date="2018-07" db="EMBL/GenBank/DDBJ databases">
        <title>Genome sequencing of Paracoccus sp. SC2-6.</title>
        <authorList>
            <person name="Heo J."/>
            <person name="Kim S.-J."/>
            <person name="Kwon S.-W."/>
        </authorList>
    </citation>
    <scope>NUCLEOTIDE SEQUENCE [LARGE SCALE GENOMIC DNA]</scope>
    <source>
        <strain evidence="3">SC2-6</strain>
    </source>
</reference>
<dbReference type="EMBL" id="CP030918">
    <property type="protein sequence ID" value="AXC50073.1"/>
    <property type="molecule type" value="Genomic_DNA"/>
</dbReference>
<feature type="region of interest" description="Disordered" evidence="1">
    <location>
        <begin position="374"/>
        <end position="398"/>
    </location>
</feature>
<evidence type="ECO:0000313" key="3">
    <source>
        <dbReference type="Proteomes" id="UP000252023"/>
    </source>
</evidence>
<sequence>MAFTYTPPLPKGLGASPVQKGDQRAWFDQIRAAFDAGEFSSGKIFGSRQSAIDLGQDKLASNLRHIFVLEDGWMTLRSAGSSSADPLFGTFPNWGVVDRWPAANALSTILRNVGMVNLVNVTGMVVGTSASIKGDFPADVAQLTGDGITANMQIGFVSPVTTTTGDVTLTIGSDARNLRQENGDYFNENVGLKAYLFYAFRRASDGWRMIYGGVTAKEVIDRVAAGVSAEATARVASVVAEAEERRKIIPALATRITRLSGQRGNRIIASDASGKPVVAATPTGELEAFLSEFTRTLRSKRRRGSLTDFLTDGAGLPVMSVTASGDPVFRLLPDVLGARFNQSRRRRGTATVIAYRAEDEKPLLWIDTKFRTAWDGETTPGTPPANTPASGHTGTNGTWPDVDAWDLAVSGSVTRYSSPQLRGETRRYAVTPATKISIAESDGTVMGILGVGQPWAAESSGDNPWPWHVLGLSGSDIAPVSTLALPQTVAAAALEKAWRARARMPAYVADALSMTASVSTWQGPTVTNWLTAFKNAVAKYGEAAALRYAVLTFGASDKTGVPGSLAQSMSAFVKWLGEQAASITGQTAAMYALYTQFSGTRTDGAYQGTLAAAEAWRLDPTVEMWPVTPLYPYALAAGSPHAPGAAGLKAIAGHMVLAAEATAKLGQYYAPTPTLARLEADGRVRVDFDAMSKLRSVNYGASVDVAGFAVEGATVTDVTIAAKSAFLTVSGTVTAGSSYVTYAWGQAGDKGDGFTAARGTICDGYSAVNPLDSTQTLTRYALSGRLQIT</sequence>
<dbReference type="OrthoDB" id="7806105at2"/>
<accession>A0A344PL18</accession>
<organism evidence="2 3">
    <name type="scientific">Paracoccus suum</name>
    <dbReference type="NCBI Taxonomy" id="2259340"/>
    <lineage>
        <taxon>Bacteria</taxon>
        <taxon>Pseudomonadati</taxon>
        <taxon>Pseudomonadota</taxon>
        <taxon>Alphaproteobacteria</taxon>
        <taxon>Rhodobacterales</taxon>
        <taxon>Paracoccaceae</taxon>
        <taxon>Paracoccus</taxon>
    </lineage>
</organism>
<evidence type="ECO:0000256" key="1">
    <source>
        <dbReference type="SAM" id="MobiDB-lite"/>
    </source>
</evidence>
<keyword evidence="3" id="KW-1185">Reference proteome</keyword>
<dbReference type="Proteomes" id="UP000252023">
    <property type="component" value="Chromosome"/>
</dbReference>
<name>A0A344PL18_9RHOB</name>
<protein>
    <submittedName>
        <fullName evidence="2">Uncharacterized protein</fullName>
    </submittedName>
</protein>
<dbReference type="KEGG" id="pars:DRW48_10545"/>
<evidence type="ECO:0000313" key="2">
    <source>
        <dbReference type="EMBL" id="AXC50073.1"/>
    </source>
</evidence>